<evidence type="ECO:0000313" key="2">
    <source>
        <dbReference type="Proteomes" id="UP000677117"/>
    </source>
</evidence>
<reference evidence="1" key="1">
    <citation type="submission" date="2021-06" db="EMBL/GenBank/DDBJ databases">
        <title>An adapted protocol for Saccharibacteria cultivation: two new species join this phylum of Candidate Phyla Radiations.</title>
        <authorList>
            <person name="Ibrahim A."/>
            <person name="Maatouk M."/>
            <person name="Raoult D."/>
            <person name="Bittar F."/>
        </authorList>
    </citation>
    <scope>NUCLEOTIDE SEQUENCE</scope>
    <source>
        <strain evidence="1">IHU2</strain>
    </source>
</reference>
<dbReference type="Proteomes" id="UP000677117">
    <property type="component" value="Chromosome"/>
</dbReference>
<organism evidence="1 2">
    <name type="scientific">Candidatus Minimicrobia vallesae</name>
    <dbReference type="NCBI Taxonomy" id="2841264"/>
    <lineage>
        <taxon>Bacteria</taxon>
        <taxon>Candidatus Saccharimonadota</taxon>
        <taxon>Candidatus Saccharimonadota incertae sedis</taxon>
        <taxon>Candidatus Minimicrobia</taxon>
    </lineage>
</organism>
<dbReference type="InterPro" id="IPR043504">
    <property type="entry name" value="Peptidase_S1_PA_chymotrypsin"/>
</dbReference>
<evidence type="ECO:0000313" key="1">
    <source>
        <dbReference type="EMBL" id="QWQ31081.1"/>
    </source>
</evidence>
<dbReference type="InterPro" id="IPR009003">
    <property type="entry name" value="Peptidase_S1_PA"/>
</dbReference>
<dbReference type="Gene3D" id="2.40.10.10">
    <property type="entry name" value="Trypsin-like serine proteases"/>
    <property type="match status" value="1"/>
</dbReference>
<name>A0A8F1MA06_9BACT</name>
<keyword evidence="2" id="KW-1185">Reference proteome</keyword>
<sequence>MTIQNGRPYWMTIFALSKNSYTQPYIDQLEALVAKVTFQNPDSSYLVRADGNNEAQVASASIAKTETKAENFSEDKDTTNTLDELDEDSVIKVVARNQIATVRVGTYRCADMIYTAQNGASMQLNGLCTGGIGSGSIVSDDGYIATNGHVTEVSNQSMIMGLNTQENMNKYIKFVVDAGYVTCETLLVIWQIRLMAAIRVRQRQFSVLSIKFLPIIYVRKMIDTIMSFRPQVNLLRAIDDGWGNLSGKRRRLIFQPRKLTRKLI</sequence>
<dbReference type="SUPFAM" id="SSF50494">
    <property type="entry name" value="Trypsin-like serine proteases"/>
    <property type="match status" value="1"/>
</dbReference>
<accession>A0A8F1MA06</accession>
<dbReference type="EMBL" id="CP076459">
    <property type="protein sequence ID" value="QWQ31081.1"/>
    <property type="molecule type" value="Genomic_DNA"/>
</dbReference>
<proteinExistence type="predicted"/>
<dbReference type="RefSeq" id="WP_232735889.1">
    <property type="nucleotide sequence ID" value="NZ_CP076459.1"/>
</dbReference>
<dbReference type="AlphaFoldDB" id="A0A8F1MA06"/>
<dbReference type="KEGG" id="mvl:KOY49_02600"/>
<gene>
    <name evidence="1" type="ORF">KOY49_02600</name>
</gene>
<protein>
    <submittedName>
        <fullName evidence="1">Uncharacterized protein</fullName>
    </submittedName>
</protein>